<organism evidence="1 2">
    <name type="scientific">Eretmocerus hayati</name>
    <dbReference type="NCBI Taxonomy" id="131215"/>
    <lineage>
        <taxon>Eukaryota</taxon>
        <taxon>Metazoa</taxon>
        <taxon>Ecdysozoa</taxon>
        <taxon>Arthropoda</taxon>
        <taxon>Hexapoda</taxon>
        <taxon>Insecta</taxon>
        <taxon>Pterygota</taxon>
        <taxon>Neoptera</taxon>
        <taxon>Endopterygota</taxon>
        <taxon>Hymenoptera</taxon>
        <taxon>Apocrita</taxon>
        <taxon>Proctotrupomorpha</taxon>
        <taxon>Chalcidoidea</taxon>
        <taxon>Aphelinidae</taxon>
        <taxon>Aphelininae</taxon>
        <taxon>Eretmocerus</taxon>
    </lineage>
</organism>
<accession>A0ACC2PWE1</accession>
<keyword evidence="2" id="KW-1185">Reference proteome</keyword>
<dbReference type="EMBL" id="CM056741">
    <property type="protein sequence ID" value="KAJ8687924.1"/>
    <property type="molecule type" value="Genomic_DNA"/>
</dbReference>
<name>A0ACC2PWE1_9HYME</name>
<protein>
    <submittedName>
        <fullName evidence="1">Uncharacterized protein</fullName>
    </submittedName>
</protein>
<dbReference type="Proteomes" id="UP001239111">
    <property type="component" value="Chromosome 1"/>
</dbReference>
<proteinExistence type="predicted"/>
<reference evidence="1" key="1">
    <citation type="submission" date="2023-04" db="EMBL/GenBank/DDBJ databases">
        <title>A chromosome-level genome assembly of the parasitoid wasp Eretmocerus hayati.</title>
        <authorList>
            <person name="Zhong Y."/>
            <person name="Liu S."/>
            <person name="Liu Y."/>
        </authorList>
    </citation>
    <scope>NUCLEOTIDE SEQUENCE</scope>
    <source>
        <strain evidence="1">ZJU_SS_LIU_2023</strain>
    </source>
</reference>
<sequence>MKVIIAILAVLAASKNTEVHSVPLELSSLHDDLEDFMKLVPKNEIKDLFYQYLSQDDDFGEAVDYLTSNEFKSVWNEFFSIKEVQDFVNYLQSTGLDAKGFIERIKHLLGFDDRRMSYFPVYGMPKISGGLPGFLKDVKALIPVVAVQELYEEKLVNSKDFAAFIDKLKSEEFHQVVNKVVSNPKVQEFVKRARAKGVDFNAIIDFLKTLFPFHKFQIELRHTLKDDFDEFMSLAPLDEIEHMCYIYVNDPEDLEMQEVMAYFRSDIFKSLSMEIASIQDVQEFINYLESTGLKVRDFVEKVRKFMKIDDFETSKFQSGSLGYTQGLKGFFMDLEALFPILEWEELYIEKVKSSKSLSEFMAKLRSPDFQTLVDKVFGNMKFQDMLHRAEAKNVDIQKALHFLSSFLGIHFPMRSTLA</sequence>
<evidence type="ECO:0000313" key="1">
    <source>
        <dbReference type="EMBL" id="KAJ8687924.1"/>
    </source>
</evidence>
<evidence type="ECO:0000313" key="2">
    <source>
        <dbReference type="Proteomes" id="UP001239111"/>
    </source>
</evidence>
<comment type="caution">
    <text evidence="1">The sequence shown here is derived from an EMBL/GenBank/DDBJ whole genome shotgun (WGS) entry which is preliminary data.</text>
</comment>
<gene>
    <name evidence="1" type="ORF">QAD02_023719</name>
</gene>